<evidence type="ECO:0000313" key="1">
    <source>
        <dbReference type="EMBL" id="OVE60804.1"/>
    </source>
</evidence>
<sequence>METNFNTIEVTQKIENILNQLAKKDYVDNIGNKKWTKYIIQKLSELGKSYDFLPCPCPDNFNAAWLYDLTWYKNNDEGYLSEIPFIMESEWSYGYDDIRYDFEKLLQSDAKLKLMICCHKNGEDDIRYFEEYFPKAIKSYIQQSLNCVYMIAVLKDFDEFEFKYYYYNANGETINMK</sequence>
<accession>A0A202CB57</accession>
<organism evidence="1 2">
    <name type="scientific">Chryseobacterium mucoviscidosis</name>
    <dbReference type="NCBI Taxonomy" id="1945581"/>
    <lineage>
        <taxon>Bacteria</taxon>
        <taxon>Pseudomonadati</taxon>
        <taxon>Bacteroidota</taxon>
        <taxon>Flavobacteriia</taxon>
        <taxon>Flavobacteriales</taxon>
        <taxon>Weeksellaceae</taxon>
        <taxon>Chryseobacterium group</taxon>
        <taxon>Chryseobacterium</taxon>
    </lineage>
</organism>
<dbReference type="AlphaFoldDB" id="A0A202CB57"/>
<proteinExistence type="predicted"/>
<evidence type="ECO:0000313" key="2">
    <source>
        <dbReference type="Proteomes" id="UP000196355"/>
    </source>
</evidence>
<comment type="caution">
    <text evidence="1">The sequence shown here is derived from an EMBL/GenBank/DDBJ whole genome shotgun (WGS) entry which is preliminary data.</text>
</comment>
<keyword evidence="2" id="KW-1185">Reference proteome</keyword>
<dbReference type="RefSeq" id="WP_087706615.1">
    <property type="nucleotide sequence ID" value="NZ_MVAG01000071.1"/>
</dbReference>
<dbReference type="EMBL" id="MVAG01000071">
    <property type="protein sequence ID" value="OVE60804.1"/>
    <property type="molecule type" value="Genomic_DNA"/>
</dbReference>
<dbReference type="Proteomes" id="UP000196355">
    <property type="component" value="Unassembled WGS sequence"/>
</dbReference>
<reference evidence="2" key="1">
    <citation type="submission" date="2017-02" db="EMBL/GenBank/DDBJ databases">
        <authorList>
            <person name="Tetz G."/>
            <person name="Tetz V."/>
        </authorList>
    </citation>
    <scope>NUCLEOTIDE SEQUENCE [LARGE SCALE GENOMIC DNA]</scope>
    <source>
        <strain evidence="2">VT16-26</strain>
    </source>
</reference>
<name>A0A202CB57_9FLAO</name>
<gene>
    <name evidence="1" type="ORF">B0E34_02955</name>
</gene>
<protein>
    <submittedName>
        <fullName evidence="1">Uncharacterized protein</fullName>
    </submittedName>
</protein>